<keyword evidence="3" id="KW-1185">Reference proteome</keyword>
<dbReference type="Proteomes" id="UP000009315">
    <property type="component" value="Unassembled WGS sequence"/>
</dbReference>
<evidence type="ECO:0000313" key="2">
    <source>
        <dbReference type="EMBL" id="CCO08447.1"/>
    </source>
</evidence>
<accession>K8DZE4</accession>
<feature type="domain" description="Transposase IS200-like" evidence="1">
    <location>
        <begin position="48"/>
        <end position="162"/>
    </location>
</feature>
<dbReference type="Pfam" id="PF01797">
    <property type="entry name" value="Y1_Tnp"/>
    <property type="match status" value="1"/>
</dbReference>
<dbReference type="Gene3D" id="3.30.70.1290">
    <property type="entry name" value="Transposase IS200-like"/>
    <property type="match status" value="1"/>
</dbReference>
<dbReference type="InterPro" id="IPR002686">
    <property type="entry name" value="Transposase_17"/>
</dbReference>
<dbReference type="PANTHER" id="PTHR34322">
    <property type="entry name" value="TRANSPOSASE, Y1_TNP DOMAIN-CONTAINING"/>
    <property type="match status" value="1"/>
</dbReference>
<dbReference type="GO" id="GO:0006313">
    <property type="term" value="P:DNA transposition"/>
    <property type="evidence" value="ECO:0007669"/>
    <property type="project" value="InterPro"/>
</dbReference>
<evidence type="ECO:0000313" key="3">
    <source>
        <dbReference type="Proteomes" id="UP000009315"/>
    </source>
</evidence>
<protein>
    <submittedName>
        <fullName evidence="2">Transposase</fullName>
    </submittedName>
</protein>
<organism evidence="2 3">
    <name type="scientific">Desulforamulus hydrothermalis Lam5 = DSM 18033</name>
    <dbReference type="NCBI Taxonomy" id="1121428"/>
    <lineage>
        <taxon>Bacteria</taxon>
        <taxon>Bacillati</taxon>
        <taxon>Bacillota</taxon>
        <taxon>Clostridia</taxon>
        <taxon>Eubacteriales</taxon>
        <taxon>Peptococcaceae</taxon>
        <taxon>Desulforamulus</taxon>
    </lineage>
</organism>
<dbReference type="eggNOG" id="COG1943">
    <property type="taxonomic scope" value="Bacteria"/>
</dbReference>
<proteinExistence type="predicted"/>
<name>K8DZE4_9FIRM</name>
<dbReference type="AlphaFoldDB" id="K8DZE4"/>
<dbReference type="PANTHER" id="PTHR34322:SF2">
    <property type="entry name" value="TRANSPOSASE IS200-LIKE DOMAIN-CONTAINING PROTEIN"/>
    <property type="match status" value="1"/>
</dbReference>
<comment type="caution">
    <text evidence="2">The sequence shown here is derived from an EMBL/GenBank/DDBJ whole genome shotgun (WGS) entry which is preliminary data.</text>
</comment>
<dbReference type="STRING" id="1121428.DESHY_30137"/>
<dbReference type="GO" id="GO:0003677">
    <property type="term" value="F:DNA binding"/>
    <property type="evidence" value="ECO:0007669"/>
    <property type="project" value="InterPro"/>
</dbReference>
<reference evidence="2 3" key="1">
    <citation type="journal article" date="2013" name="Genome Announc.">
        <title>Genome Sequence of the Sulfate-Reducing Bacterium Desulfotomaculum hydrothermale Lam5(T).</title>
        <authorList>
            <person name="Amin O."/>
            <person name="Fardeau M.L."/>
            <person name="Valette O."/>
            <person name="Hirschler-Rea A."/>
            <person name="Barbe V."/>
            <person name="Medigue C."/>
            <person name="Vacherie B."/>
            <person name="Ollivier B."/>
            <person name="Bertin P.N."/>
            <person name="Dolla A."/>
        </authorList>
    </citation>
    <scope>NUCLEOTIDE SEQUENCE [LARGE SCALE GENOMIC DNA]</scope>
    <source>
        <strain evidence="3">Lam5 / DSM 18033</strain>
    </source>
</reference>
<gene>
    <name evidence="2" type="ORF">DESHY_30137</name>
</gene>
<dbReference type="GO" id="GO:0004803">
    <property type="term" value="F:transposase activity"/>
    <property type="evidence" value="ECO:0007669"/>
    <property type="project" value="InterPro"/>
</dbReference>
<sequence length="291" mass="33939">MAAQSGRGFLFFRDGSPGLQKYWGTTISQGDGIIKVMINMPRTGRKKSKSGIYHIVLRGINKQLIFEEEEDSHKFLQTLGEYKKISGFKIYAYCLMDNHVHLLIKEEVEELGLIMRRIGASYVYWYNRKYERCGHLFQDRYKSEAVEDGKYFLTVLRYIHQNPLKAGLVKEISQYKWSSYAEYVSESKIVDTELALKIFGDNREKALNNFIAFHKTENKDSCLDIAYINLIKDSEAAEIIKLTCRVNHCHELQRMDRCKRDRFLRILREKGLSTRQIARLTGISRAIILKA</sequence>
<dbReference type="SMART" id="SM01321">
    <property type="entry name" value="Y1_Tnp"/>
    <property type="match status" value="1"/>
</dbReference>
<evidence type="ECO:0000259" key="1">
    <source>
        <dbReference type="SMART" id="SM01321"/>
    </source>
</evidence>
<dbReference type="SUPFAM" id="SSF143422">
    <property type="entry name" value="Transposase IS200-like"/>
    <property type="match status" value="1"/>
</dbReference>
<dbReference type="EMBL" id="CAOS01000010">
    <property type="protein sequence ID" value="CCO08447.1"/>
    <property type="molecule type" value="Genomic_DNA"/>
</dbReference>
<dbReference type="InterPro" id="IPR036515">
    <property type="entry name" value="Transposase_17_sf"/>
</dbReference>